<protein>
    <recommendedName>
        <fullName evidence="1">DUF4440 domain-containing protein</fullName>
    </recommendedName>
</protein>
<sequence>MNILIEQEKALHQHETRQSPTETTRLLHPTFREVGRSGDSYSYSSIIKMMESEEPSSGYLHSQDYQCIKLEQTVYLILYKSAWVSDEGSISGFAKRSSIWIHEEDKWQMKYHQGTPCRSFELKN</sequence>
<evidence type="ECO:0000259" key="1">
    <source>
        <dbReference type="Pfam" id="PF14534"/>
    </source>
</evidence>
<proteinExistence type="predicted"/>
<evidence type="ECO:0000313" key="3">
    <source>
        <dbReference type="Proteomes" id="UP000838748"/>
    </source>
</evidence>
<dbReference type="InterPro" id="IPR032710">
    <property type="entry name" value="NTF2-like_dom_sf"/>
</dbReference>
<feature type="domain" description="DUF4440" evidence="1">
    <location>
        <begin position="5"/>
        <end position="109"/>
    </location>
</feature>
<dbReference type="InterPro" id="IPR027843">
    <property type="entry name" value="DUF4440"/>
</dbReference>
<comment type="caution">
    <text evidence="2">The sequence shown here is derived from an EMBL/GenBank/DDBJ whole genome shotgun (WGS) entry which is preliminary data.</text>
</comment>
<dbReference type="SUPFAM" id="SSF54427">
    <property type="entry name" value="NTF2-like"/>
    <property type="match status" value="1"/>
</dbReference>
<dbReference type="Proteomes" id="UP000838748">
    <property type="component" value="Unassembled WGS sequence"/>
</dbReference>
<reference evidence="2" key="1">
    <citation type="submission" date="2021-11" db="EMBL/GenBank/DDBJ databases">
        <authorList>
            <person name="Rodrigo-Torres L."/>
            <person name="Arahal R. D."/>
            <person name="Lucena T."/>
        </authorList>
    </citation>
    <scope>NUCLEOTIDE SEQUENCE</scope>
    <source>
        <strain evidence="2">CECT 7928</strain>
    </source>
</reference>
<dbReference type="Pfam" id="PF14534">
    <property type="entry name" value="DUF4440"/>
    <property type="match status" value="1"/>
</dbReference>
<keyword evidence="3" id="KW-1185">Reference proteome</keyword>
<name>A0ABN8E1J6_9VIBR</name>
<accession>A0ABN8E1J6</accession>
<dbReference type="Gene3D" id="3.10.450.50">
    <property type="match status" value="1"/>
</dbReference>
<dbReference type="RefSeq" id="WP_237359993.1">
    <property type="nucleotide sequence ID" value="NZ_CAKLDM010000001.1"/>
</dbReference>
<evidence type="ECO:0000313" key="2">
    <source>
        <dbReference type="EMBL" id="CAH0536639.1"/>
    </source>
</evidence>
<organism evidence="2 3">
    <name type="scientific">Vibrio marisflavi CECT 7928</name>
    <dbReference type="NCBI Taxonomy" id="634439"/>
    <lineage>
        <taxon>Bacteria</taxon>
        <taxon>Pseudomonadati</taxon>
        <taxon>Pseudomonadota</taxon>
        <taxon>Gammaproteobacteria</taxon>
        <taxon>Vibrionales</taxon>
        <taxon>Vibrionaceae</taxon>
        <taxon>Vibrio</taxon>
    </lineage>
</organism>
<dbReference type="EMBL" id="CAKLDM010000001">
    <property type="protein sequence ID" value="CAH0536639.1"/>
    <property type="molecule type" value="Genomic_DNA"/>
</dbReference>
<gene>
    <name evidence="2" type="ORF">VMF7928_00593</name>
</gene>